<accession>A0A1A8C3R6</accession>
<dbReference type="AlphaFoldDB" id="A0A1A8C3R6"/>
<evidence type="ECO:0000313" key="1">
    <source>
        <dbReference type="EMBL" id="SBP74214.1"/>
    </source>
</evidence>
<reference evidence="1" key="1">
    <citation type="submission" date="2016-05" db="EMBL/GenBank/DDBJ databases">
        <authorList>
            <person name="Lavstsen T."/>
            <person name="Jespersen J.S."/>
        </authorList>
    </citation>
    <scope>NUCLEOTIDE SEQUENCE</scope>
    <source>
        <tissue evidence="1">Brain</tissue>
    </source>
</reference>
<protein>
    <submittedName>
        <fullName evidence="1">Uncharacterized protein</fullName>
    </submittedName>
</protein>
<reference evidence="1" key="2">
    <citation type="submission" date="2016-06" db="EMBL/GenBank/DDBJ databases">
        <title>The genome of a short-lived fish provides insights into sex chromosome evolution and the genetic control of aging.</title>
        <authorList>
            <person name="Reichwald K."/>
            <person name="Felder M."/>
            <person name="Petzold A."/>
            <person name="Koch P."/>
            <person name="Groth M."/>
            <person name="Platzer M."/>
        </authorList>
    </citation>
    <scope>NUCLEOTIDE SEQUENCE</scope>
    <source>
        <tissue evidence="1">Brain</tissue>
    </source>
</reference>
<dbReference type="EMBL" id="HAEA01017190">
    <property type="protein sequence ID" value="SBQ45671.1"/>
    <property type="molecule type" value="Transcribed_RNA"/>
</dbReference>
<gene>
    <name evidence="1" type="primary">Nfu_g_1_013558</name>
</gene>
<proteinExistence type="predicted"/>
<name>A0A1A8C3R6_NOTKA</name>
<dbReference type="EMBL" id="HADZ01010273">
    <property type="protein sequence ID" value="SBP74214.1"/>
    <property type="molecule type" value="Transcribed_RNA"/>
</dbReference>
<sequence>MSSQCLLYIPAAQMCGRHTRCTRQSCHQPFHPLSPTPPRSTLRFVGSHLQMELLRDGSPGSSVEICVPDV</sequence>
<organism evidence="1">
    <name type="scientific">Nothobranchius kadleci</name>
    <name type="common">African annual killifish</name>
    <dbReference type="NCBI Taxonomy" id="1051664"/>
    <lineage>
        <taxon>Eukaryota</taxon>
        <taxon>Metazoa</taxon>
        <taxon>Chordata</taxon>
        <taxon>Craniata</taxon>
        <taxon>Vertebrata</taxon>
        <taxon>Euteleostomi</taxon>
        <taxon>Actinopterygii</taxon>
        <taxon>Neopterygii</taxon>
        <taxon>Teleostei</taxon>
        <taxon>Neoteleostei</taxon>
        <taxon>Acanthomorphata</taxon>
        <taxon>Ovalentaria</taxon>
        <taxon>Atherinomorphae</taxon>
        <taxon>Cyprinodontiformes</taxon>
        <taxon>Nothobranchiidae</taxon>
        <taxon>Nothobranchius</taxon>
    </lineage>
</organism>